<dbReference type="Pfam" id="PF06201">
    <property type="entry name" value="PITH"/>
    <property type="match status" value="1"/>
</dbReference>
<evidence type="ECO:0000313" key="5">
    <source>
        <dbReference type="Proteomes" id="UP001050691"/>
    </source>
</evidence>
<dbReference type="AlphaFoldDB" id="A0AAV5A343"/>
<dbReference type="InterPro" id="IPR010400">
    <property type="entry name" value="PITH_dom"/>
</dbReference>
<dbReference type="InterPro" id="IPR045099">
    <property type="entry name" value="PITH1-like"/>
</dbReference>
<keyword evidence="5" id="KW-1185">Reference proteome</keyword>
<dbReference type="PANTHER" id="PTHR12175:SF1">
    <property type="entry name" value="PITH DOMAIN-CONTAINING PROTEIN 1"/>
    <property type="match status" value="1"/>
</dbReference>
<dbReference type="Proteomes" id="UP001050691">
    <property type="component" value="Unassembled WGS sequence"/>
</dbReference>
<dbReference type="Gene3D" id="2.60.120.470">
    <property type="entry name" value="PITH domain"/>
    <property type="match status" value="1"/>
</dbReference>
<evidence type="ECO:0000313" key="4">
    <source>
        <dbReference type="EMBL" id="GJJ08670.1"/>
    </source>
</evidence>
<name>A0AAV5A343_9AGAM</name>
<dbReference type="EMBL" id="BPWL01000003">
    <property type="protein sequence ID" value="GJJ08670.1"/>
    <property type="molecule type" value="Genomic_DNA"/>
</dbReference>
<comment type="similarity">
    <text evidence="1">Belongs to the PITHD1 family.</text>
</comment>
<proteinExistence type="inferred from homology"/>
<dbReference type="SUPFAM" id="SSF49785">
    <property type="entry name" value="Galactose-binding domain-like"/>
    <property type="match status" value="1"/>
</dbReference>
<evidence type="ECO:0000256" key="1">
    <source>
        <dbReference type="ARBA" id="ARBA00025788"/>
    </source>
</evidence>
<feature type="domain" description="PITH" evidence="3">
    <location>
        <begin position="22"/>
        <end position="201"/>
    </location>
</feature>
<evidence type="ECO:0000256" key="2">
    <source>
        <dbReference type="SAM" id="MobiDB-lite"/>
    </source>
</evidence>
<sequence length="224" mass="24882">MSHNHSCSNEHDHDHDHDHDHGHESSVGQSDNLYQYIDHSNVRILNATDDSNASKILKPWDKRLDETLYAESDADDQLIIRIPFTGSVKLRSILIKSGPGNQTPSKVLLFANHDHLDFVDVANIQPVQEFSIVQSREIGDYAVNWLNFTQRPAKFSNISSITLFFPSSQGADTTRLYYLNRKEAPTAIVYEAQANPADHPKIQGTESFGTHIGLGGGGRSGGAY</sequence>
<dbReference type="GO" id="GO:0005634">
    <property type="term" value="C:nucleus"/>
    <property type="evidence" value="ECO:0007669"/>
    <property type="project" value="TreeGrafter"/>
</dbReference>
<comment type="caution">
    <text evidence="4">The sequence shown here is derived from an EMBL/GenBank/DDBJ whole genome shotgun (WGS) entry which is preliminary data.</text>
</comment>
<organism evidence="4 5">
    <name type="scientific">Clathrus columnatus</name>
    <dbReference type="NCBI Taxonomy" id="1419009"/>
    <lineage>
        <taxon>Eukaryota</taxon>
        <taxon>Fungi</taxon>
        <taxon>Dikarya</taxon>
        <taxon>Basidiomycota</taxon>
        <taxon>Agaricomycotina</taxon>
        <taxon>Agaricomycetes</taxon>
        <taxon>Phallomycetidae</taxon>
        <taxon>Phallales</taxon>
        <taxon>Clathraceae</taxon>
        <taxon>Clathrus</taxon>
    </lineage>
</organism>
<dbReference type="PANTHER" id="PTHR12175">
    <property type="entry name" value="AD039 HT014 THIOREDOXIN FAMILY TRP26"/>
    <property type="match status" value="1"/>
</dbReference>
<reference evidence="4" key="1">
    <citation type="submission" date="2021-10" db="EMBL/GenBank/DDBJ databases">
        <title>De novo Genome Assembly of Clathrus columnatus (Basidiomycota, Fungi) Using Illumina and Nanopore Sequence Data.</title>
        <authorList>
            <person name="Ogiso-Tanaka E."/>
            <person name="Itagaki H."/>
            <person name="Hosoya T."/>
            <person name="Hosaka K."/>
        </authorList>
    </citation>
    <scope>NUCLEOTIDE SEQUENCE</scope>
    <source>
        <strain evidence="4">MO-923</strain>
    </source>
</reference>
<accession>A0AAV5A343</accession>
<dbReference type="PROSITE" id="PS51532">
    <property type="entry name" value="PITH"/>
    <property type="match status" value="1"/>
</dbReference>
<dbReference type="InterPro" id="IPR008979">
    <property type="entry name" value="Galactose-bd-like_sf"/>
</dbReference>
<feature type="region of interest" description="Disordered" evidence="2">
    <location>
        <begin position="1"/>
        <end position="28"/>
    </location>
</feature>
<dbReference type="GO" id="GO:0005737">
    <property type="term" value="C:cytoplasm"/>
    <property type="evidence" value="ECO:0007669"/>
    <property type="project" value="UniProtKB-ARBA"/>
</dbReference>
<dbReference type="InterPro" id="IPR037047">
    <property type="entry name" value="PITH_dom_sf"/>
</dbReference>
<gene>
    <name evidence="4" type="ORF">Clacol_002889</name>
</gene>
<feature type="compositionally biased region" description="Basic and acidic residues" evidence="2">
    <location>
        <begin position="8"/>
        <end position="24"/>
    </location>
</feature>
<evidence type="ECO:0000259" key="3">
    <source>
        <dbReference type="PROSITE" id="PS51532"/>
    </source>
</evidence>
<protein>
    <recommendedName>
        <fullName evidence="3">PITH domain-containing protein</fullName>
    </recommendedName>
</protein>